<dbReference type="RefSeq" id="WP_146570959.1">
    <property type="nucleotide sequence ID" value="NZ_CP042306.1"/>
</dbReference>
<dbReference type="KEGG" id="spai:FPZ24_08260"/>
<keyword evidence="2" id="KW-1185">Reference proteome</keyword>
<reference evidence="1 2" key="1">
    <citation type="submission" date="2019-07" db="EMBL/GenBank/DDBJ databases">
        <title>Full genome sequence of Sphingomonas sp. 4R-6-7(HKS19).</title>
        <authorList>
            <person name="Im W.-T."/>
        </authorList>
    </citation>
    <scope>NUCLEOTIDE SEQUENCE [LARGE SCALE GENOMIC DNA]</scope>
    <source>
        <strain evidence="1 2">HKS19</strain>
    </source>
</reference>
<gene>
    <name evidence="1" type="ORF">FPZ24_08260</name>
</gene>
<evidence type="ECO:0000313" key="2">
    <source>
        <dbReference type="Proteomes" id="UP000315673"/>
    </source>
</evidence>
<protein>
    <submittedName>
        <fullName evidence="1">Uncharacterized protein</fullName>
    </submittedName>
</protein>
<dbReference type="Proteomes" id="UP000315673">
    <property type="component" value="Chromosome"/>
</dbReference>
<proteinExistence type="predicted"/>
<dbReference type="AlphaFoldDB" id="A0A5B8LHX2"/>
<evidence type="ECO:0000313" key="1">
    <source>
        <dbReference type="EMBL" id="QDZ07476.1"/>
    </source>
</evidence>
<name>A0A5B8LHX2_9SPHN</name>
<sequence length="120" mass="12376">MDTEYAAMQAGLAMDRGYASNAVGGSIVGAASKQSVLNSKPRLAALADNMSGLNERAAVMLQNICAAADRIIGTRPENPEAAGRDRLAADSAIGSLEASTETLAATLGRIHDQISRFNGL</sequence>
<accession>A0A5B8LHX2</accession>
<organism evidence="1 2">
    <name type="scientific">Sphingomonas panacisoli</name>
    <dbReference type="NCBI Taxonomy" id="1813879"/>
    <lineage>
        <taxon>Bacteria</taxon>
        <taxon>Pseudomonadati</taxon>
        <taxon>Pseudomonadota</taxon>
        <taxon>Alphaproteobacteria</taxon>
        <taxon>Sphingomonadales</taxon>
        <taxon>Sphingomonadaceae</taxon>
        <taxon>Sphingomonas</taxon>
    </lineage>
</organism>
<dbReference type="EMBL" id="CP042306">
    <property type="protein sequence ID" value="QDZ07476.1"/>
    <property type="molecule type" value="Genomic_DNA"/>
</dbReference>